<accession>M2QS92</accession>
<protein>
    <recommendedName>
        <fullName evidence="1">Tc1-like transposase DDE domain-containing protein</fullName>
    </recommendedName>
</protein>
<dbReference type="Gene3D" id="3.30.420.10">
    <property type="entry name" value="Ribonuclease H-like superfamily/Ribonuclease H"/>
    <property type="match status" value="1"/>
</dbReference>
<evidence type="ECO:0000259" key="1">
    <source>
        <dbReference type="Pfam" id="PF13358"/>
    </source>
</evidence>
<sequence>PHPPYSPDLNLIENVWSLLKDRLSKRPFGSLGLDINKESINSFIKAIKEK</sequence>
<dbReference type="GeneID" id="19129950"/>
<dbReference type="HOGENOM" id="CLU_3129696_0_0_1"/>
<dbReference type="GO" id="GO:0003676">
    <property type="term" value="F:nucleic acid binding"/>
    <property type="evidence" value="ECO:0007669"/>
    <property type="project" value="InterPro"/>
</dbReference>
<keyword evidence="3" id="KW-1185">Reference proteome</keyword>
<reference evidence="2 3" key="1">
    <citation type="journal article" date="2012" name="PLoS Pathog.">
        <title>Diverse lifestyles and strategies of plant pathogenesis encoded in the genomes of eighteen Dothideomycetes fungi.</title>
        <authorList>
            <person name="Ohm R.A."/>
            <person name="Feau N."/>
            <person name="Henrissat B."/>
            <person name="Schoch C.L."/>
            <person name="Horwitz B.A."/>
            <person name="Barry K.W."/>
            <person name="Condon B.J."/>
            <person name="Copeland A.C."/>
            <person name="Dhillon B."/>
            <person name="Glaser F."/>
            <person name="Hesse C.N."/>
            <person name="Kosti I."/>
            <person name="LaButti K."/>
            <person name="Lindquist E.A."/>
            <person name="Lucas S."/>
            <person name="Salamov A.A."/>
            <person name="Bradshaw R.E."/>
            <person name="Ciuffetti L."/>
            <person name="Hamelin R.C."/>
            <person name="Kema G.H.J."/>
            <person name="Lawrence C."/>
            <person name="Scott J.A."/>
            <person name="Spatafora J.W."/>
            <person name="Turgeon B.G."/>
            <person name="de Wit P.J.G.M."/>
            <person name="Zhong S."/>
            <person name="Goodwin S.B."/>
            <person name="Grigoriev I.V."/>
        </authorList>
    </citation>
    <scope>NUCLEOTIDE SEQUENCE [LARGE SCALE GENOMIC DNA]</scope>
    <source>
        <strain evidence="3">ND90Pr / ATCC 201652</strain>
    </source>
</reference>
<dbReference type="InterPro" id="IPR038717">
    <property type="entry name" value="Tc1-like_DDE_dom"/>
</dbReference>
<dbReference type="InterPro" id="IPR036397">
    <property type="entry name" value="RNaseH_sf"/>
</dbReference>
<feature type="domain" description="Tc1-like transposase DDE" evidence="1">
    <location>
        <begin position="3"/>
        <end position="30"/>
    </location>
</feature>
<dbReference type="Proteomes" id="UP000016934">
    <property type="component" value="Unassembled WGS sequence"/>
</dbReference>
<dbReference type="EMBL" id="KB445756">
    <property type="protein sequence ID" value="EMD58074.1"/>
    <property type="molecule type" value="Genomic_DNA"/>
</dbReference>
<dbReference type="Pfam" id="PF13358">
    <property type="entry name" value="DDE_3"/>
    <property type="match status" value="1"/>
</dbReference>
<evidence type="ECO:0000313" key="2">
    <source>
        <dbReference type="EMBL" id="EMD58074.1"/>
    </source>
</evidence>
<reference evidence="3" key="2">
    <citation type="journal article" date="2013" name="PLoS Genet.">
        <title>Comparative genome structure, secondary metabolite, and effector coding capacity across Cochliobolus pathogens.</title>
        <authorList>
            <person name="Condon B.J."/>
            <person name="Leng Y."/>
            <person name="Wu D."/>
            <person name="Bushley K.E."/>
            <person name="Ohm R.A."/>
            <person name="Otillar R."/>
            <person name="Martin J."/>
            <person name="Schackwitz W."/>
            <person name="Grimwood J."/>
            <person name="MohdZainudin N."/>
            <person name="Xue C."/>
            <person name="Wang R."/>
            <person name="Manning V.A."/>
            <person name="Dhillon B."/>
            <person name="Tu Z.J."/>
            <person name="Steffenson B.J."/>
            <person name="Salamov A."/>
            <person name="Sun H."/>
            <person name="Lowry S."/>
            <person name="LaButti K."/>
            <person name="Han J."/>
            <person name="Copeland A."/>
            <person name="Lindquist E."/>
            <person name="Barry K."/>
            <person name="Schmutz J."/>
            <person name="Baker S.E."/>
            <person name="Ciuffetti L.M."/>
            <person name="Grigoriev I.V."/>
            <person name="Zhong S."/>
            <person name="Turgeon B.G."/>
        </authorList>
    </citation>
    <scope>NUCLEOTIDE SEQUENCE [LARGE SCALE GENOMIC DNA]</scope>
    <source>
        <strain evidence="3">ND90Pr / ATCC 201652</strain>
    </source>
</reference>
<dbReference type="AlphaFoldDB" id="M2QS92"/>
<gene>
    <name evidence="2" type="ORF">COCSADRAFT_104830</name>
</gene>
<evidence type="ECO:0000313" key="3">
    <source>
        <dbReference type="Proteomes" id="UP000016934"/>
    </source>
</evidence>
<organism evidence="2 3">
    <name type="scientific">Cochliobolus sativus (strain ND90Pr / ATCC 201652)</name>
    <name type="common">Common root rot and spot blotch fungus</name>
    <name type="synonym">Bipolaris sorokiniana</name>
    <dbReference type="NCBI Taxonomy" id="665912"/>
    <lineage>
        <taxon>Eukaryota</taxon>
        <taxon>Fungi</taxon>
        <taxon>Dikarya</taxon>
        <taxon>Ascomycota</taxon>
        <taxon>Pezizomycotina</taxon>
        <taxon>Dothideomycetes</taxon>
        <taxon>Pleosporomycetidae</taxon>
        <taxon>Pleosporales</taxon>
        <taxon>Pleosporineae</taxon>
        <taxon>Pleosporaceae</taxon>
        <taxon>Bipolaris</taxon>
    </lineage>
</organism>
<proteinExistence type="predicted"/>
<dbReference type="OrthoDB" id="5410741at2759"/>
<name>M2QS92_COCSN</name>
<feature type="non-terminal residue" evidence="2">
    <location>
        <position position="1"/>
    </location>
</feature>
<dbReference type="RefSeq" id="XP_007706225.1">
    <property type="nucleotide sequence ID" value="XM_007708035.1"/>
</dbReference>
<dbReference type="KEGG" id="bsc:COCSADRAFT_104830"/>